<evidence type="ECO:0000259" key="9">
    <source>
        <dbReference type="Pfam" id="PF01379"/>
    </source>
</evidence>
<dbReference type="Gene3D" id="3.30.160.40">
    <property type="entry name" value="Porphobilinogen deaminase, C-terminal domain"/>
    <property type="match status" value="1"/>
</dbReference>
<accession>A0AB94IDX2</accession>
<comment type="pathway">
    <text evidence="2">Porphyrin-containing compound metabolism; protoporphyrin-IX biosynthesis; coproporphyrinogen-III from 5-aminolevulinate: step 2/4.</text>
</comment>
<reference evidence="11 12" key="1">
    <citation type="journal article" date="2014" name="Appl. Environ. Microbiol.">
        <title>Genomic features of a bumble bee symbiont reflect its host environment.</title>
        <authorList>
            <person name="Martinson V.G."/>
            <person name="Magoc T."/>
            <person name="Koch H."/>
            <person name="Salzberg S.L."/>
            <person name="Moran N.A."/>
        </authorList>
    </citation>
    <scope>NUCLEOTIDE SEQUENCE [LARGE SCALE GENOMIC DNA]</scope>
    <source>
        <strain evidence="11 12">Bimp</strain>
    </source>
</reference>
<feature type="domain" description="Porphobilinogen deaminase C-terminal" evidence="10">
    <location>
        <begin position="225"/>
        <end position="295"/>
    </location>
</feature>
<dbReference type="PANTHER" id="PTHR11557">
    <property type="entry name" value="PORPHOBILINOGEN DEAMINASE"/>
    <property type="match status" value="1"/>
</dbReference>
<organism evidence="11 12">
    <name type="scientific">Candidatus Schmidhempelia bombi str. Bimp</name>
    <dbReference type="NCBI Taxonomy" id="1387197"/>
    <lineage>
        <taxon>Bacteria</taxon>
        <taxon>Pseudomonadati</taxon>
        <taxon>Pseudomonadota</taxon>
        <taxon>Gammaproteobacteria</taxon>
        <taxon>Orbales</taxon>
        <taxon>Orbaceae</taxon>
        <taxon>Candidatus Schmidhempelia</taxon>
    </lineage>
</organism>
<evidence type="ECO:0000256" key="2">
    <source>
        <dbReference type="ARBA" id="ARBA00004735"/>
    </source>
</evidence>
<dbReference type="PROSITE" id="PS00533">
    <property type="entry name" value="PORPHOBILINOGEN_DEAM"/>
    <property type="match status" value="1"/>
</dbReference>
<comment type="catalytic activity">
    <reaction evidence="7 8">
        <text>4 porphobilinogen + H2O = hydroxymethylbilane + 4 NH4(+)</text>
        <dbReference type="Rhea" id="RHEA:13185"/>
        <dbReference type="ChEBI" id="CHEBI:15377"/>
        <dbReference type="ChEBI" id="CHEBI:28938"/>
        <dbReference type="ChEBI" id="CHEBI:57845"/>
        <dbReference type="ChEBI" id="CHEBI:58126"/>
        <dbReference type="EC" id="2.5.1.61"/>
    </reaction>
</comment>
<dbReference type="PIRSF" id="PIRSF001438">
    <property type="entry name" value="4pyrrol_synth_OHMeBilane_synth"/>
    <property type="match status" value="1"/>
</dbReference>
<evidence type="ECO:0000256" key="7">
    <source>
        <dbReference type="ARBA" id="ARBA00048169"/>
    </source>
</evidence>
<evidence type="ECO:0000256" key="3">
    <source>
        <dbReference type="ARBA" id="ARBA00005638"/>
    </source>
</evidence>
<evidence type="ECO:0000256" key="6">
    <source>
        <dbReference type="ARBA" id="ARBA00023244"/>
    </source>
</evidence>
<evidence type="ECO:0000313" key="12">
    <source>
        <dbReference type="Proteomes" id="UP000506160"/>
    </source>
</evidence>
<feature type="domain" description="Porphobilinogen deaminase N-terminal" evidence="9">
    <location>
        <begin position="5"/>
        <end position="211"/>
    </location>
</feature>
<dbReference type="FunFam" id="3.30.160.40:FF:000002">
    <property type="entry name" value="Porphobilinogen deaminase"/>
    <property type="match status" value="1"/>
</dbReference>
<dbReference type="GO" id="GO:0006782">
    <property type="term" value="P:protoporphyrinogen IX biosynthetic process"/>
    <property type="evidence" value="ECO:0007669"/>
    <property type="project" value="UniProtKB-UniRule"/>
</dbReference>
<feature type="modified residue" description="S-(dipyrrolylmethanemethyl)cysteine" evidence="8">
    <location>
        <position position="241"/>
    </location>
</feature>
<dbReference type="Proteomes" id="UP000506160">
    <property type="component" value="Unassembled WGS sequence"/>
</dbReference>
<dbReference type="PRINTS" id="PR00151">
    <property type="entry name" value="PORPHBDMNASE"/>
</dbReference>
<evidence type="ECO:0000256" key="8">
    <source>
        <dbReference type="HAMAP-Rule" id="MF_00260"/>
    </source>
</evidence>
<name>A0AB94IDX2_9GAMM</name>
<keyword evidence="6 8" id="KW-0627">Porphyrin biosynthesis</keyword>
<dbReference type="EC" id="2.5.1.61" evidence="8"/>
<dbReference type="InterPro" id="IPR022418">
    <property type="entry name" value="Porphobilinogen_deaminase_C"/>
</dbReference>
<dbReference type="Pfam" id="PF01379">
    <property type="entry name" value="Porphobil_deam"/>
    <property type="match status" value="1"/>
</dbReference>
<proteinExistence type="inferred from homology"/>
<evidence type="ECO:0000256" key="4">
    <source>
        <dbReference type="ARBA" id="ARBA00011245"/>
    </source>
</evidence>
<dbReference type="InterPro" id="IPR022419">
    <property type="entry name" value="Porphobilin_deaminase_cofac_BS"/>
</dbReference>
<keyword evidence="5 8" id="KW-0808">Transferase</keyword>
<evidence type="ECO:0000256" key="5">
    <source>
        <dbReference type="ARBA" id="ARBA00022679"/>
    </source>
</evidence>
<dbReference type="HAMAP" id="MF_00260">
    <property type="entry name" value="Porphobil_deam"/>
    <property type="match status" value="1"/>
</dbReference>
<dbReference type="SUPFAM" id="SSF53850">
    <property type="entry name" value="Periplasmic binding protein-like II"/>
    <property type="match status" value="1"/>
</dbReference>
<keyword evidence="12" id="KW-1185">Reference proteome</keyword>
<protein>
    <recommendedName>
        <fullName evidence="8">Porphobilinogen deaminase</fullName>
        <shortName evidence="8">PBG</shortName>
        <ecNumber evidence="8">2.5.1.61</ecNumber>
    </recommendedName>
    <alternativeName>
        <fullName evidence="8">Hydroxymethylbilane synthase</fullName>
        <shortName evidence="8">HMBS</shortName>
    </alternativeName>
    <alternativeName>
        <fullName evidence="8">Pre-uroporphyrinogen synthase</fullName>
    </alternativeName>
</protein>
<dbReference type="PANTHER" id="PTHR11557:SF0">
    <property type="entry name" value="PORPHOBILINOGEN DEAMINASE"/>
    <property type="match status" value="1"/>
</dbReference>
<evidence type="ECO:0000313" key="11">
    <source>
        <dbReference type="EMBL" id="TEA27664.1"/>
    </source>
</evidence>
<dbReference type="FunFam" id="3.40.190.10:FF:000004">
    <property type="entry name" value="Porphobilinogen deaminase"/>
    <property type="match status" value="1"/>
</dbReference>
<dbReference type="RefSeq" id="WP_024495635.1">
    <property type="nucleotide sequence ID" value="NZ_AWGA01000024.1"/>
</dbReference>
<dbReference type="AlphaFoldDB" id="A0AB94IDX2"/>
<dbReference type="NCBIfam" id="TIGR00212">
    <property type="entry name" value="hemC"/>
    <property type="match status" value="1"/>
</dbReference>
<dbReference type="InterPro" id="IPR022417">
    <property type="entry name" value="Porphobilin_deaminase_N"/>
</dbReference>
<dbReference type="EMBL" id="AWGA01000024">
    <property type="protein sequence ID" value="TEA27664.1"/>
    <property type="molecule type" value="Genomic_DNA"/>
</dbReference>
<comment type="miscellaneous">
    <text evidence="8">The porphobilinogen subunits are added to the dipyrromethane group.</text>
</comment>
<comment type="function">
    <text evidence="1 8">Tetrapolymerization of the monopyrrole PBG into the hydroxymethylbilane pre-uroporphyrinogen in several discrete steps.</text>
</comment>
<dbReference type="SUPFAM" id="SSF54782">
    <property type="entry name" value="Porphobilinogen deaminase (hydroxymethylbilane synthase), C-terminal domain"/>
    <property type="match status" value="1"/>
</dbReference>
<comment type="caution">
    <text evidence="11">The sequence shown here is derived from an EMBL/GenBank/DDBJ whole genome shotgun (WGS) entry which is preliminary data.</text>
</comment>
<dbReference type="InterPro" id="IPR000860">
    <property type="entry name" value="HemC"/>
</dbReference>
<dbReference type="FunFam" id="3.40.190.10:FF:000005">
    <property type="entry name" value="Porphobilinogen deaminase"/>
    <property type="match status" value="1"/>
</dbReference>
<comment type="cofactor">
    <cofactor evidence="8">
        <name>dipyrromethane</name>
        <dbReference type="ChEBI" id="CHEBI:60342"/>
    </cofactor>
    <text evidence="8">Binds 1 dipyrromethane group covalently.</text>
</comment>
<evidence type="ECO:0000256" key="1">
    <source>
        <dbReference type="ARBA" id="ARBA00002869"/>
    </source>
</evidence>
<dbReference type="CDD" id="cd13646">
    <property type="entry name" value="PBP2_EcHMBS_like"/>
    <property type="match status" value="1"/>
</dbReference>
<gene>
    <name evidence="8 11" type="primary">hemC</name>
    <name evidence="11" type="ORF">O970_02645</name>
</gene>
<dbReference type="Gene3D" id="3.40.190.10">
    <property type="entry name" value="Periplasmic binding protein-like II"/>
    <property type="match status" value="2"/>
</dbReference>
<dbReference type="Pfam" id="PF03900">
    <property type="entry name" value="Porphobil_deamC"/>
    <property type="match status" value="1"/>
</dbReference>
<sequence>MQKIIRIATRQSPLALWQANFIKQQLTYFHPRLTVELIPIMTQGDIILDTPLAKIGGKGLFVKQLEHALLNDQADIAVHSMKDIPVEFPKGLALTTICCREDPRDAFVSNNYQSLAQLPANAIVGTSSLRRQSQLRATYPHLTIRDLRGNVGTRLQKLDNGEYDAIILAAAGLTRLGLTARITQALEITDMLPAVGQGAIGIESRLNDSAISTLLAPLDDPSTRFCIVAERAFNETLQGGCQVPIGCHATLNQDTLHIRGLISCLDGSKTIKAEITGKANDADQLGRKLATLLLNDGADAILNEIYATQ</sequence>
<dbReference type="GO" id="GO:0004418">
    <property type="term" value="F:hydroxymethylbilane synthase activity"/>
    <property type="evidence" value="ECO:0007669"/>
    <property type="project" value="UniProtKB-UniRule"/>
</dbReference>
<evidence type="ECO:0000259" key="10">
    <source>
        <dbReference type="Pfam" id="PF03900"/>
    </source>
</evidence>
<comment type="subunit">
    <text evidence="4 8">Monomer.</text>
</comment>
<dbReference type="InterPro" id="IPR036803">
    <property type="entry name" value="Porphobilinogen_deaminase_C_sf"/>
</dbReference>
<dbReference type="GO" id="GO:0005737">
    <property type="term" value="C:cytoplasm"/>
    <property type="evidence" value="ECO:0007669"/>
    <property type="project" value="UniProtKB-UniRule"/>
</dbReference>
<comment type="similarity">
    <text evidence="3 8">Belongs to the HMBS family.</text>
</comment>